<proteinExistence type="predicted"/>
<dbReference type="PANTHER" id="PTHR33677:SF3">
    <property type="entry name" value="COPPER-SENSING TRANSCRIPTIONAL REPRESSOR RICR"/>
    <property type="match status" value="1"/>
</dbReference>
<dbReference type="RefSeq" id="WP_261850904.1">
    <property type="nucleotide sequence ID" value="NZ_BQXY01000001.1"/>
</dbReference>
<gene>
    <name evidence="1" type="ORF">CFOLD11_06850</name>
</gene>
<reference evidence="1" key="1">
    <citation type="journal article" date="2023" name="Int. J. Syst. Evol. Microbiol.">
        <title>&lt;i&gt;Clostridium folliculivorans&lt;/i&gt; sp. nov., isolated from soil samples of an organic paddy in Japan.</title>
        <authorList>
            <person name="Tazawa J."/>
            <person name="Kobayashi H."/>
            <person name="Tanizawa Y."/>
            <person name="Uchino A."/>
            <person name="Tanaka F."/>
            <person name="Urashima Y."/>
            <person name="Miura S."/>
            <person name="Sakamoto M."/>
            <person name="Ohkuma M."/>
            <person name="Tohno M."/>
        </authorList>
    </citation>
    <scope>NUCLEOTIDE SEQUENCE</scope>
    <source>
        <strain evidence="1">D1-1</strain>
    </source>
</reference>
<evidence type="ECO:0000313" key="2">
    <source>
        <dbReference type="Proteomes" id="UP001057868"/>
    </source>
</evidence>
<dbReference type="AlphaFoldDB" id="A0A9W5XZB5"/>
<organism evidence="1 2">
    <name type="scientific">Clostridium folliculivorans</name>
    <dbReference type="NCBI Taxonomy" id="2886038"/>
    <lineage>
        <taxon>Bacteria</taxon>
        <taxon>Bacillati</taxon>
        <taxon>Bacillota</taxon>
        <taxon>Clostridia</taxon>
        <taxon>Eubacteriales</taxon>
        <taxon>Clostridiaceae</taxon>
        <taxon>Clostridium</taxon>
    </lineage>
</organism>
<dbReference type="InterPro" id="IPR003735">
    <property type="entry name" value="Metal_Tscrpt_repr"/>
</dbReference>
<dbReference type="EMBL" id="BQXY01000001">
    <property type="protein sequence ID" value="GKU23859.1"/>
    <property type="molecule type" value="Genomic_DNA"/>
</dbReference>
<evidence type="ECO:0008006" key="3">
    <source>
        <dbReference type="Google" id="ProtNLM"/>
    </source>
</evidence>
<evidence type="ECO:0000313" key="1">
    <source>
        <dbReference type="EMBL" id="GKU23859.1"/>
    </source>
</evidence>
<comment type="caution">
    <text evidence="1">The sequence shown here is derived from an EMBL/GenBank/DDBJ whole genome shotgun (WGS) entry which is preliminary data.</text>
</comment>
<dbReference type="Proteomes" id="UP001057868">
    <property type="component" value="Unassembled WGS sequence"/>
</dbReference>
<dbReference type="GO" id="GO:0046872">
    <property type="term" value="F:metal ion binding"/>
    <property type="evidence" value="ECO:0007669"/>
    <property type="project" value="InterPro"/>
</dbReference>
<dbReference type="GO" id="GO:0045892">
    <property type="term" value="P:negative regulation of DNA-templated transcription"/>
    <property type="evidence" value="ECO:0007669"/>
    <property type="project" value="UniProtKB-ARBA"/>
</dbReference>
<dbReference type="Gene3D" id="1.20.58.1000">
    <property type="entry name" value="Metal-sensitive repressor, helix protomer"/>
    <property type="match status" value="1"/>
</dbReference>
<accession>A0A9W5XZB5</accession>
<dbReference type="GO" id="GO:0003677">
    <property type="term" value="F:DNA binding"/>
    <property type="evidence" value="ECO:0007669"/>
    <property type="project" value="InterPro"/>
</dbReference>
<dbReference type="PANTHER" id="PTHR33677">
    <property type="entry name" value="TRANSCRIPTIONAL REPRESSOR FRMR-RELATED"/>
    <property type="match status" value="1"/>
</dbReference>
<dbReference type="InterPro" id="IPR038390">
    <property type="entry name" value="Metal_Tscrpt_repr_sf"/>
</dbReference>
<sequence>MDEIIDDIVDEKSEKLKKDILVRLRRIEGQVKGIHGMIDKNVCCPDVLVQIAAIRAAINKVGALIIEDYARNCMGIPHDSEAEEGLQQLIKTINTFMK</sequence>
<dbReference type="Pfam" id="PF02583">
    <property type="entry name" value="Trns_repr_metal"/>
    <property type="match status" value="1"/>
</dbReference>
<dbReference type="CDD" id="cd10148">
    <property type="entry name" value="CsoR-like_DUF156"/>
    <property type="match status" value="1"/>
</dbReference>
<keyword evidence="2" id="KW-1185">Reference proteome</keyword>
<name>A0A9W5XZB5_9CLOT</name>
<protein>
    <recommendedName>
        <fullName evidence="3">Transcriptional regulator</fullName>
    </recommendedName>
</protein>